<gene>
    <name evidence="1" type="ORF">FIBSPDRAFT_769245</name>
</gene>
<keyword evidence="2" id="KW-1185">Reference proteome</keyword>
<sequence length="57" mass="6254">NGTDPGNPLSMPLYGFYGPGLLEESDNLNELQTVFVDDTTLVAAGETFEETMRSSRR</sequence>
<feature type="non-terminal residue" evidence="1">
    <location>
        <position position="1"/>
    </location>
</feature>
<dbReference type="AlphaFoldDB" id="A0A167TSV1"/>
<reference evidence="1 2" key="1">
    <citation type="journal article" date="2016" name="Mol. Biol. Evol.">
        <title>Comparative Genomics of Early-Diverging Mushroom-Forming Fungi Provides Insights into the Origins of Lignocellulose Decay Capabilities.</title>
        <authorList>
            <person name="Nagy L.G."/>
            <person name="Riley R."/>
            <person name="Tritt A."/>
            <person name="Adam C."/>
            <person name="Daum C."/>
            <person name="Floudas D."/>
            <person name="Sun H."/>
            <person name="Yadav J.S."/>
            <person name="Pangilinan J."/>
            <person name="Larsson K.H."/>
            <person name="Matsuura K."/>
            <person name="Barry K."/>
            <person name="Labutti K."/>
            <person name="Kuo R."/>
            <person name="Ohm R.A."/>
            <person name="Bhattacharya S.S."/>
            <person name="Shirouzu T."/>
            <person name="Yoshinaga Y."/>
            <person name="Martin F.M."/>
            <person name="Grigoriev I.V."/>
            <person name="Hibbett D.S."/>
        </authorList>
    </citation>
    <scope>NUCLEOTIDE SEQUENCE [LARGE SCALE GENOMIC DNA]</scope>
    <source>
        <strain evidence="1 2">CBS 109695</strain>
    </source>
</reference>
<evidence type="ECO:0000313" key="1">
    <source>
        <dbReference type="EMBL" id="KZP03245.1"/>
    </source>
</evidence>
<protein>
    <submittedName>
        <fullName evidence="1">Uncharacterized protein</fullName>
    </submittedName>
</protein>
<dbReference type="OrthoDB" id="3044497at2759"/>
<dbReference type="EMBL" id="KV418124">
    <property type="protein sequence ID" value="KZP03245.1"/>
    <property type="molecule type" value="Genomic_DNA"/>
</dbReference>
<evidence type="ECO:0000313" key="2">
    <source>
        <dbReference type="Proteomes" id="UP000076532"/>
    </source>
</evidence>
<proteinExistence type="predicted"/>
<accession>A0A167TSV1</accession>
<dbReference type="Proteomes" id="UP000076532">
    <property type="component" value="Unassembled WGS sequence"/>
</dbReference>
<name>A0A167TSV1_9AGAM</name>
<organism evidence="1 2">
    <name type="scientific">Athelia psychrophila</name>
    <dbReference type="NCBI Taxonomy" id="1759441"/>
    <lineage>
        <taxon>Eukaryota</taxon>
        <taxon>Fungi</taxon>
        <taxon>Dikarya</taxon>
        <taxon>Basidiomycota</taxon>
        <taxon>Agaricomycotina</taxon>
        <taxon>Agaricomycetes</taxon>
        <taxon>Agaricomycetidae</taxon>
        <taxon>Atheliales</taxon>
        <taxon>Atheliaceae</taxon>
        <taxon>Athelia</taxon>
    </lineage>
</organism>